<feature type="active site" evidence="4">
    <location>
        <position position="61"/>
    </location>
</feature>
<accession>A0AAN0NK86</accession>
<reference evidence="6 7" key="1">
    <citation type="submission" date="2024-04" db="EMBL/GenBank/DDBJ databases">
        <title>Phylogenomic analyses of a clade within the roseobacter group suggest taxonomic reassignments of species of the genera Aestuariivita, Citreicella, Loktanella, Nautella, Pelagibaca, Ruegeria, Thalassobius, Thiobacimonas and Tropicibacter, and the proposal o.</title>
        <authorList>
            <person name="Jeon C.O."/>
        </authorList>
    </citation>
    <scope>NUCLEOTIDE SEQUENCE [LARGE SCALE GENOMIC DNA]</scope>
    <source>
        <strain evidence="6 7">G8-12</strain>
    </source>
</reference>
<dbReference type="GO" id="GO:0006935">
    <property type="term" value="P:chemotaxis"/>
    <property type="evidence" value="ECO:0007669"/>
    <property type="project" value="UniProtKB-UniRule"/>
</dbReference>
<dbReference type="PANTHER" id="PTHR42872:SF6">
    <property type="entry name" value="PROTEIN-GLUTAMATE METHYLESTERASE_PROTEIN-GLUTAMINE GLUTAMINASE"/>
    <property type="match status" value="1"/>
</dbReference>
<dbReference type="EC" id="3.1.1.61" evidence="2"/>
<dbReference type="PROSITE" id="PS50122">
    <property type="entry name" value="CHEB"/>
    <property type="match status" value="1"/>
</dbReference>
<dbReference type="InterPro" id="IPR035909">
    <property type="entry name" value="CheB_C"/>
</dbReference>
<name>A0AAN0NK86_9RHOB</name>
<sequence length="243" mass="25615">MSPSHAFLDGLPHVPENQFEDAIDKVVRAAGKTDPTAPVDPKSTIATADYDPQKLILIGASTGGIDALLTIVKHFDEHCPPVLIVQHTGGSFAKSLIRLLNSACCAVVTSAEDGMAAMNGHIYLAPDDQFHLTLAPRRRPFLHLQSGGQISGHRPSIDALFTSALPMAPRVSAALLTGMGKDGADGLTKLRRAGAHTIGQDQRTSVVYGMPRVAMEMGGVCEQLPLDTIGPALLNACLAEVRA</sequence>
<feature type="active site" evidence="4">
    <location>
        <position position="87"/>
    </location>
</feature>
<keyword evidence="1 4" id="KW-0378">Hydrolase</keyword>
<evidence type="ECO:0000256" key="4">
    <source>
        <dbReference type="PROSITE-ProRule" id="PRU00050"/>
    </source>
</evidence>
<dbReference type="RefSeq" id="WP_342071641.1">
    <property type="nucleotide sequence ID" value="NZ_CP151762.1"/>
</dbReference>
<dbReference type="Proteomes" id="UP001451782">
    <property type="component" value="Chromosome"/>
</dbReference>
<gene>
    <name evidence="6" type="ORF">AABB28_08580</name>
</gene>
<dbReference type="CDD" id="cd16432">
    <property type="entry name" value="CheB_Rec"/>
    <property type="match status" value="1"/>
</dbReference>
<evidence type="ECO:0000313" key="6">
    <source>
        <dbReference type="EMBL" id="WZU65294.1"/>
    </source>
</evidence>
<proteinExistence type="predicted"/>
<dbReference type="AlphaFoldDB" id="A0AAN0NK86"/>
<dbReference type="SUPFAM" id="SSF52738">
    <property type="entry name" value="Methylesterase CheB, C-terminal domain"/>
    <property type="match status" value="1"/>
</dbReference>
<dbReference type="Gene3D" id="3.40.50.180">
    <property type="entry name" value="Methylesterase CheB, C-terminal domain"/>
    <property type="match status" value="1"/>
</dbReference>
<evidence type="ECO:0000313" key="7">
    <source>
        <dbReference type="Proteomes" id="UP001451782"/>
    </source>
</evidence>
<evidence type="ECO:0000259" key="5">
    <source>
        <dbReference type="PROSITE" id="PS50122"/>
    </source>
</evidence>
<keyword evidence="7" id="KW-1185">Reference proteome</keyword>
<dbReference type="GO" id="GO:0005737">
    <property type="term" value="C:cytoplasm"/>
    <property type="evidence" value="ECO:0007669"/>
    <property type="project" value="InterPro"/>
</dbReference>
<evidence type="ECO:0000256" key="1">
    <source>
        <dbReference type="ARBA" id="ARBA00022801"/>
    </source>
</evidence>
<dbReference type="KEGG" id="yag:AABB28_08580"/>
<dbReference type="GO" id="GO:0008984">
    <property type="term" value="F:protein-glutamate methylesterase activity"/>
    <property type="evidence" value="ECO:0007669"/>
    <property type="project" value="UniProtKB-EC"/>
</dbReference>
<dbReference type="InterPro" id="IPR000673">
    <property type="entry name" value="Sig_transdc_resp-reg_Me-estase"/>
</dbReference>
<dbReference type="EMBL" id="CP151762">
    <property type="protein sequence ID" value="WZU65294.1"/>
    <property type="molecule type" value="Genomic_DNA"/>
</dbReference>
<protein>
    <recommendedName>
        <fullName evidence="2">protein-glutamate methylesterase</fullName>
        <ecNumber evidence="2">3.1.1.61</ecNumber>
    </recommendedName>
</protein>
<feature type="domain" description="CheB-type methylesterase" evidence="5">
    <location>
        <begin position="49"/>
        <end position="240"/>
    </location>
</feature>
<organism evidence="6 7">
    <name type="scientific">Yoonia algicola</name>
    <dbReference type="NCBI Taxonomy" id="3137368"/>
    <lineage>
        <taxon>Bacteria</taxon>
        <taxon>Pseudomonadati</taxon>
        <taxon>Pseudomonadota</taxon>
        <taxon>Alphaproteobacteria</taxon>
        <taxon>Rhodobacterales</taxon>
        <taxon>Paracoccaceae</taxon>
        <taxon>Yoonia</taxon>
    </lineage>
</organism>
<dbReference type="PANTHER" id="PTHR42872">
    <property type="entry name" value="PROTEIN-GLUTAMATE METHYLESTERASE/PROTEIN-GLUTAMINE GLUTAMINASE"/>
    <property type="match status" value="1"/>
</dbReference>
<dbReference type="GO" id="GO:0000156">
    <property type="term" value="F:phosphorelay response regulator activity"/>
    <property type="evidence" value="ECO:0007669"/>
    <property type="project" value="InterPro"/>
</dbReference>
<keyword evidence="4" id="KW-0145">Chemotaxis</keyword>
<feature type="active site" evidence="4">
    <location>
        <position position="182"/>
    </location>
</feature>
<comment type="catalytic activity">
    <reaction evidence="3">
        <text>[protein]-L-glutamate 5-O-methyl ester + H2O = L-glutamyl-[protein] + methanol + H(+)</text>
        <dbReference type="Rhea" id="RHEA:23236"/>
        <dbReference type="Rhea" id="RHEA-COMP:10208"/>
        <dbReference type="Rhea" id="RHEA-COMP:10311"/>
        <dbReference type="ChEBI" id="CHEBI:15377"/>
        <dbReference type="ChEBI" id="CHEBI:15378"/>
        <dbReference type="ChEBI" id="CHEBI:17790"/>
        <dbReference type="ChEBI" id="CHEBI:29973"/>
        <dbReference type="ChEBI" id="CHEBI:82795"/>
        <dbReference type="EC" id="3.1.1.61"/>
    </reaction>
</comment>
<evidence type="ECO:0000256" key="2">
    <source>
        <dbReference type="ARBA" id="ARBA00039140"/>
    </source>
</evidence>
<evidence type="ECO:0000256" key="3">
    <source>
        <dbReference type="ARBA" id="ARBA00048267"/>
    </source>
</evidence>
<dbReference type="Pfam" id="PF01339">
    <property type="entry name" value="CheB_methylest"/>
    <property type="match status" value="1"/>
</dbReference>